<dbReference type="InterPro" id="IPR008701">
    <property type="entry name" value="NPP1"/>
</dbReference>
<keyword evidence="5" id="KW-0732">Signal</keyword>
<dbReference type="PIRSF" id="PIRSF029958">
    <property type="entry name" value="Necrosis-inducing_protein"/>
    <property type="match status" value="1"/>
</dbReference>
<feature type="signal peptide" evidence="5">
    <location>
        <begin position="1"/>
        <end position="19"/>
    </location>
</feature>
<organism evidence="8 10">
    <name type="scientific">Phytophthora rubi</name>
    <dbReference type="NCBI Taxonomy" id="129364"/>
    <lineage>
        <taxon>Eukaryota</taxon>
        <taxon>Sar</taxon>
        <taxon>Stramenopiles</taxon>
        <taxon>Oomycota</taxon>
        <taxon>Peronosporomycetes</taxon>
        <taxon>Peronosporales</taxon>
        <taxon>Peronosporaceae</taxon>
        <taxon>Phytophthora</taxon>
    </lineage>
</organism>
<evidence type="ECO:0000313" key="9">
    <source>
        <dbReference type="Proteomes" id="UP000429607"/>
    </source>
</evidence>
<evidence type="ECO:0000313" key="7">
    <source>
        <dbReference type="EMBL" id="KAE8994282.1"/>
    </source>
</evidence>
<keyword evidence="10" id="KW-1185">Reference proteome</keyword>
<dbReference type="EMBL" id="QXFT01002033">
    <property type="protein sequence ID" value="KAE9305236.1"/>
    <property type="molecule type" value="Genomic_DNA"/>
</dbReference>
<evidence type="ECO:0000256" key="1">
    <source>
        <dbReference type="ARBA" id="ARBA00004613"/>
    </source>
</evidence>
<keyword evidence="4" id="KW-0843">Virulence</keyword>
<dbReference type="EMBL" id="QXFU01002071">
    <property type="protein sequence ID" value="KAE8990886.1"/>
    <property type="molecule type" value="Genomic_DNA"/>
</dbReference>
<protein>
    <recommendedName>
        <fullName evidence="12">Necrosis inducing-like protein NPP1 type</fullName>
    </recommendedName>
</protein>
<comment type="subcellular location">
    <subcellularLocation>
        <location evidence="1">Secreted</location>
    </subcellularLocation>
</comment>
<dbReference type="PANTHER" id="PTHR33657">
    <property type="entry name" value="DOMAIN PROTEIN, PUTATIVE (AFU_ORTHOLOGUE AFUA_5G00600)-RELATED"/>
    <property type="match status" value="1"/>
</dbReference>
<dbReference type="Pfam" id="PF05630">
    <property type="entry name" value="NPP1"/>
    <property type="match status" value="1"/>
</dbReference>
<evidence type="ECO:0000313" key="6">
    <source>
        <dbReference type="EMBL" id="KAE8990886.1"/>
    </source>
</evidence>
<dbReference type="Proteomes" id="UP000434957">
    <property type="component" value="Unassembled WGS sequence"/>
</dbReference>
<proteinExistence type="inferred from homology"/>
<dbReference type="Proteomes" id="UP000435112">
    <property type="component" value="Unassembled WGS sequence"/>
</dbReference>
<comment type="caution">
    <text evidence="8">The sequence shown here is derived from an EMBL/GenBank/DDBJ whole genome shotgun (WGS) entry which is preliminary data.</text>
</comment>
<dbReference type="PANTHER" id="PTHR33657:SF8">
    <property type="entry name" value="DOMAIN PROTEIN, PUTATIVE (AFU_ORTHOLOGUE AFUA_5G00600)-RELATED"/>
    <property type="match status" value="1"/>
</dbReference>
<evidence type="ECO:0008006" key="12">
    <source>
        <dbReference type="Google" id="ProtNLM"/>
    </source>
</evidence>
<keyword evidence="3" id="KW-0964">Secreted</keyword>
<comment type="similarity">
    <text evidence="2">Belongs to the Necrosis inducing protein (NPP1) family.</text>
</comment>
<sequence length="253" mass="27106">MSWLGFSIVLVALLQVAAASSIDLNKVTPFSQPTPSTSAQKAAVKFKPRLTIGGGGCVSFPAVNSAGETSSGLSEQVKGSSGCTSAPLGSQVYGRAARYNNTIAIVYAWCFPKGFWNDYPTRCHDWASAVVWIDNPDTKSPKILGLSLSSANWEYTTQTSPTSGISDGTTPKLSHELQVECGDAYLTTTDANGDFQDLIMWEQLTDAARTALNTTDFGNAKMPINDVNFKKKLQSAWPFSGQSAKLRTSCSHD</sequence>
<dbReference type="GO" id="GO:0005576">
    <property type="term" value="C:extracellular region"/>
    <property type="evidence" value="ECO:0007669"/>
    <property type="project" value="UniProtKB-SubCell"/>
</dbReference>
<dbReference type="EMBL" id="QXFV01002014">
    <property type="protein sequence ID" value="KAE8994282.1"/>
    <property type="molecule type" value="Genomic_DNA"/>
</dbReference>
<evidence type="ECO:0000256" key="4">
    <source>
        <dbReference type="ARBA" id="ARBA00023026"/>
    </source>
</evidence>
<evidence type="ECO:0000313" key="10">
    <source>
        <dbReference type="Proteomes" id="UP000434957"/>
    </source>
</evidence>
<dbReference type="Proteomes" id="UP000429607">
    <property type="component" value="Unassembled WGS sequence"/>
</dbReference>
<evidence type="ECO:0000313" key="8">
    <source>
        <dbReference type="EMBL" id="KAE9305236.1"/>
    </source>
</evidence>
<dbReference type="OrthoDB" id="94835at2759"/>
<feature type="chain" id="PRO_5036167391" description="Necrosis inducing-like protein NPP1 type" evidence="5">
    <location>
        <begin position="20"/>
        <end position="253"/>
    </location>
</feature>
<evidence type="ECO:0000256" key="2">
    <source>
        <dbReference type="ARBA" id="ARBA00009520"/>
    </source>
</evidence>
<accession>A0A6A4DFA8</accession>
<evidence type="ECO:0000256" key="5">
    <source>
        <dbReference type="SAM" id="SignalP"/>
    </source>
</evidence>
<dbReference type="AlphaFoldDB" id="A0A6A4DFA8"/>
<gene>
    <name evidence="7" type="ORF">PR001_g20446</name>
    <name evidence="6" type="ORF">PR002_g21027</name>
    <name evidence="8" type="ORF">PR003_g21555</name>
</gene>
<name>A0A6A4DFA8_9STRA</name>
<evidence type="ECO:0000256" key="3">
    <source>
        <dbReference type="ARBA" id="ARBA00022525"/>
    </source>
</evidence>
<evidence type="ECO:0000313" key="11">
    <source>
        <dbReference type="Proteomes" id="UP000435112"/>
    </source>
</evidence>
<reference evidence="8 10" key="1">
    <citation type="submission" date="2018-08" db="EMBL/GenBank/DDBJ databases">
        <title>Genomic investigation of the strawberry pathogen Phytophthora fragariae indicates pathogenicity is determined by transcriptional variation in three key races.</title>
        <authorList>
            <person name="Adams T.M."/>
            <person name="Armitage A.D."/>
            <person name="Sobczyk M.K."/>
            <person name="Bates H.J."/>
            <person name="Dunwell J.M."/>
            <person name="Nellist C.F."/>
            <person name="Harrison R.J."/>
        </authorList>
    </citation>
    <scope>NUCLEOTIDE SEQUENCE [LARGE SCALE GENOMIC DNA]</scope>
    <source>
        <strain evidence="7 9">SCRP249</strain>
        <strain evidence="6 11">SCRP324</strain>
        <strain evidence="8 10">SCRP333</strain>
    </source>
</reference>